<accession>A0A397NPK2</accession>
<dbReference type="GO" id="GO:0004557">
    <property type="term" value="F:alpha-galactosidase activity"/>
    <property type="evidence" value="ECO:0007669"/>
    <property type="project" value="UniProtKB-EC"/>
</dbReference>
<dbReference type="Proteomes" id="UP000266568">
    <property type="component" value="Unassembled WGS sequence"/>
</dbReference>
<feature type="signal peptide" evidence="6">
    <location>
        <begin position="1"/>
        <end position="26"/>
    </location>
</feature>
<comment type="similarity">
    <text evidence="1 5">Belongs to the glycosyl hydrolase 27 family.</text>
</comment>
<dbReference type="PANTHER" id="PTHR11452">
    <property type="entry name" value="ALPHA-GALACTOSIDASE/ALPHA-N-ACETYLGALACTOSAMINIDASE"/>
    <property type="match status" value="1"/>
</dbReference>
<dbReference type="SUPFAM" id="SSF51011">
    <property type="entry name" value="Glycosyl hydrolase domain"/>
    <property type="match status" value="1"/>
</dbReference>
<dbReference type="InterPro" id="IPR006311">
    <property type="entry name" value="TAT_signal"/>
</dbReference>
<feature type="chain" id="PRO_5017419576" description="Alpha-galactosidase" evidence="6">
    <location>
        <begin position="27"/>
        <end position="449"/>
    </location>
</feature>
<protein>
    <recommendedName>
        <fullName evidence="5">Alpha-galactosidase</fullName>
        <ecNumber evidence="5">3.2.1.22</ecNumber>
    </recommendedName>
    <alternativeName>
        <fullName evidence="5">Melibiase</fullName>
    </alternativeName>
</protein>
<comment type="caution">
    <text evidence="8">The sequence shown here is derived from an EMBL/GenBank/DDBJ whole genome shotgun (WGS) entry which is preliminary data.</text>
</comment>
<gene>
    <name evidence="8" type="ORF">DFR49_2992</name>
</gene>
<dbReference type="InterPro" id="IPR013785">
    <property type="entry name" value="Aldolase_TIM"/>
</dbReference>
<dbReference type="Gene3D" id="3.20.20.70">
    <property type="entry name" value="Aldolase class I"/>
    <property type="match status" value="1"/>
</dbReference>
<dbReference type="AlphaFoldDB" id="A0A397NPK2"/>
<keyword evidence="9" id="KW-1185">Reference proteome</keyword>
<evidence type="ECO:0000313" key="8">
    <source>
        <dbReference type="EMBL" id="RIA37117.1"/>
    </source>
</evidence>
<evidence type="ECO:0000256" key="1">
    <source>
        <dbReference type="ARBA" id="ARBA00009743"/>
    </source>
</evidence>
<dbReference type="Gene3D" id="2.60.40.1180">
    <property type="entry name" value="Golgi alpha-mannosidase II"/>
    <property type="match status" value="1"/>
</dbReference>
<keyword evidence="5" id="KW-1015">Disulfide bond</keyword>
<dbReference type="EC" id="3.2.1.22" evidence="5"/>
<evidence type="ECO:0000256" key="4">
    <source>
        <dbReference type="ARBA" id="ARBA00023295"/>
    </source>
</evidence>
<dbReference type="Pfam" id="PF17801">
    <property type="entry name" value="Melibiase_C"/>
    <property type="match status" value="1"/>
</dbReference>
<evidence type="ECO:0000256" key="5">
    <source>
        <dbReference type="RuleBase" id="RU361168"/>
    </source>
</evidence>
<sequence length="449" mass="48784">MPGWTRRSTMAGLAAAATLTPAFARAATAPDFHDLAPRPPMGWNSWDSFAATINEAQAREIAAIMAEKLLPAGYDIFTVDIQWYEPGATGFEYRTGVELAMDGYGRLLPAPNRFPSATGGAGFRPLADMAHALGLRFGIHLMRGVPRLAADRNLPIAGTRHRCGDIADRVNVCSWNSDMYGVDMSKPGAQAYYDSVFRLIASWGVDFVKVDDISRPYHRNQPEIEAVRRAIDASGRPMVLSLSPGETPLSAADHVAAHANMWRISDDFWDEWPLLLAQFERLANWAPHRRRGAWPDADMLPLGLLALGERPTRFTPDEQRTMMTLWAIARSPLIMGGDLRALDPATLALLTNPGVIAVNQASEGGRQLFREGNRVGWAAREPRTGDIYLALFNLGDAPESISAPLAGLGLGEGAAVRDLWAGAPIATVRRTFGTTLPPHGAGLFRLSAV</sequence>
<dbReference type="PROSITE" id="PS51318">
    <property type="entry name" value="TAT"/>
    <property type="match status" value="1"/>
</dbReference>
<dbReference type="OrthoDB" id="9807519at2"/>
<dbReference type="Pfam" id="PF16499">
    <property type="entry name" value="Melibiase_2"/>
    <property type="match status" value="1"/>
</dbReference>
<evidence type="ECO:0000256" key="3">
    <source>
        <dbReference type="ARBA" id="ARBA00022801"/>
    </source>
</evidence>
<organism evidence="8 9">
    <name type="scientific">Hephaestia caeni</name>
    <dbReference type="NCBI Taxonomy" id="645617"/>
    <lineage>
        <taxon>Bacteria</taxon>
        <taxon>Pseudomonadati</taxon>
        <taxon>Pseudomonadota</taxon>
        <taxon>Alphaproteobacteria</taxon>
        <taxon>Sphingomonadales</taxon>
        <taxon>Sphingomonadaceae</taxon>
        <taxon>Hephaestia</taxon>
    </lineage>
</organism>
<name>A0A397NPK2_9SPHN</name>
<keyword evidence="3 5" id="KW-0378">Hydrolase</keyword>
<dbReference type="InterPro" id="IPR002241">
    <property type="entry name" value="Glyco_hydro_27"/>
</dbReference>
<dbReference type="RefSeq" id="WP_119036492.1">
    <property type="nucleotide sequence ID" value="NZ_QXDC01000004.1"/>
</dbReference>
<evidence type="ECO:0000313" key="9">
    <source>
        <dbReference type="Proteomes" id="UP000266568"/>
    </source>
</evidence>
<comment type="catalytic activity">
    <reaction evidence="5">
        <text>Hydrolysis of terminal, non-reducing alpha-D-galactose residues in alpha-D-galactosides, including galactose oligosaccharides, galactomannans and galactolipids.</text>
        <dbReference type="EC" id="3.2.1.22"/>
    </reaction>
</comment>
<evidence type="ECO:0000259" key="7">
    <source>
        <dbReference type="Pfam" id="PF17801"/>
    </source>
</evidence>
<proteinExistence type="inferred from homology"/>
<keyword evidence="2 6" id="KW-0732">Signal</keyword>
<dbReference type="CDD" id="cd14792">
    <property type="entry name" value="GH27"/>
    <property type="match status" value="1"/>
</dbReference>
<dbReference type="EMBL" id="QXDC01000004">
    <property type="protein sequence ID" value="RIA37117.1"/>
    <property type="molecule type" value="Genomic_DNA"/>
</dbReference>
<dbReference type="InterPro" id="IPR041233">
    <property type="entry name" value="Melibiase_C"/>
</dbReference>
<dbReference type="GO" id="GO:0005975">
    <property type="term" value="P:carbohydrate metabolic process"/>
    <property type="evidence" value="ECO:0007669"/>
    <property type="project" value="InterPro"/>
</dbReference>
<evidence type="ECO:0000256" key="6">
    <source>
        <dbReference type="SAM" id="SignalP"/>
    </source>
</evidence>
<evidence type="ECO:0000256" key="2">
    <source>
        <dbReference type="ARBA" id="ARBA00022729"/>
    </source>
</evidence>
<dbReference type="PRINTS" id="PR00740">
    <property type="entry name" value="GLHYDRLASE27"/>
</dbReference>
<dbReference type="InterPro" id="IPR017853">
    <property type="entry name" value="GH"/>
</dbReference>
<dbReference type="PANTHER" id="PTHR11452:SF42">
    <property type="entry name" value="ALPHA-GALACTOSIDASE"/>
    <property type="match status" value="1"/>
</dbReference>
<dbReference type="SUPFAM" id="SSF51445">
    <property type="entry name" value="(Trans)glycosidases"/>
    <property type="match status" value="1"/>
</dbReference>
<keyword evidence="4 5" id="KW-0326">Glycosidase</keyword>
<feature type="domain" description="Alpha galactosidase C-terminal" evidence="7">
    <location>
        <begin position="381"/>
        <end position="446"/>
    </location>
</feature>
<reference evidence="8 9" key="1">
    <citation type="submission" date="2018-08" db="EMBL/GenBank/DDBJ databases">
        <title>Genomic Encyclopedia of Type Strains, Phase IV (KMG-IV): sequencing the most valuable type-strain genomes for metagenomic binning, comparative biology and taxonomic classification.</title>
        <authorList>
            <person name="Goeker M."/>
        </authorList>
    </citation>
    <scope>NUCLEOTIDE SEQUENCE [LARGE SCALE GENOMIC DNA]</scope>
    <source>
        <strain evidence="8 9">DSM 25527</strain>
    </source>
</reference>
<dbReference type="InterPro" id="IPR013780">
    <property type="entry name" value="Glyco_hydro_b"/>
</dbReference>